<sequence length="228" mass="25425">MQKNNRKIFFALFLGLQILLLLGKFIFFPEYNNESLTSDLQNPLSLLGFWSYFIVTGTYVLSAFFFIPILILLNIISGALYGPYIGTIISISGITLGSMASTISVRYVFKEIQFSIKKNPNAQEIYLLLSKHGSIMVIIIRLIFIVPYLLQNLILALTPIGLIKLALLTFWGALPGAAAYSLIGAGLVQTNDVNKAGWYIGIGVTILTSCFLLMKYLRKKFQIPPNKL</sequence>
<protein>
    <recommendedName>
        <fullName evidence="6">TVP38/TMEM64 family membrane protein</fullName>
    </recommendedName>
</protein>
<feature type="transmembrane region" description="Helical" evidence="6">
    <location>
        <begin position="196"/>
        <end position="217"/>
    </location>
</feature>
<evidence type="ECO:0000256" key="3">
    <source>
        <dbReference type="ARBA" id="ARBA00022692"/>
    </source>
</evidence>
<feature type="transmembrane region" description="Helical" evidence="6">
    <location>
        <begin position="162"/>
        <end position="184"/>
    </location>
</feature>
<name>A0A1W2CYR9_9BACT</name>
<evidence type="ECO:0000256" key="5">
    <source>
        <dbReference type="ARBA" id="ARBA00023136"/>
    </source>
</evidence>
<keyword evidence="2 6" id="KW-1003">Cell membrane</keyword>
<dbReference type="PANTHER" id="PTHR12677:SF59">
    <property type="entry name" value="GOLGI APPARATUS MEMBRANE PROTEIN TVP38-RELATED"/>
    <property type="match status" value="1"/>
</dbReference>
<keyword evidence="9" id="KW-1185">Reference proteome</keyword>
<feature type="transmembrane region" description="Helical" evidence="6">
    <location>
        <begin position="85"/>
        <end position="109"/>
    </location>
</feature>
<reference evidence="8 9" key="1">
    <citation type="submission" date="2017-04" db="EMBL/GenBank/DDBJ databases">
        <authorList>
            <person name="Afonso C.L."/>
            <person name="Miller P.J."/>
            <person name="Scott M.A."/>
            <person name="Spackman E."/>
            <person name="Goraichik I."/>
            <person name="Dimitrov K.M."/>
            <person name="Suarez D.L."/>
            <person name="Swayne D.E."/>
        </authorList>
    </citation>
    <scope>NUCLEOTIDE SEQUENCE [LARGE SCALE GENOMIC DNA]</scope>
    <source>
        <strain evidence="8 9">DSM 3385</strain>
    </source>
</reference>
<dbReference type="Proteomes" id="UP000192418">
    <property type="component" value="Unassembled WGS sequence"/>
</dbReference>
<dbReference type="PANTHER" id="PTHR12677">
    <property type="entry name" value="GOLGI APPARATUS MEMBRANE PROTEIN TVP38-RELATED"/>
    <property type="match status" value="1"/>
</dbReference>
<comment type="similarity">
    <text evidence="6">Belongs to the TVP38/TMEM64 family.</text>
</comment>
<keyword evidence="5 6" id="KW-0472">Membrane</keyword>
<feature type="transmembrane region" description="Helical" evidence="6">
    <location>
        <begin position="49"/>
        <end position="73"/>
    </location>
</feature>
<evidence type="ECO:0000256" key="1">
    <source>
        <dbReference type="ARBA" id="ARBA00004651"/>
    </source>
</evidence>
<keyword evidence="3 6" id="KW-0812">Transmembrane</keyword>
<dbReference type="AlphaFoldDB" id="A0A1W2CYR9"/>
<evidence type="ECO:0000256" key="6">
    <source>
        <dbReference type="RuleBase" id="RU366058"/>
    </source>
</evidence>
<dbReference type="GO" id="GO:0005886">
    <property type="term" value="C:plasma membrane"/>
    <property type="evidence" value="ECO:0007669"/>
    <property type="project" value="UniProtKB-SubCell"/>
</dbReference>
<dbReference type="STRING" id="1121400.SAMN02746065_11463"/>
<dbReference type="RefSeq" id="WP_084069931.1">
    <property type="nucleotide sequence ID" value="NZ_FWXY01000014.1"/>
</dbReference>
<organism evidence="8 9">
    <name type="scientific">Desulfocicer vacuolatum DSM 3385</name>
    <dbReference type="NCBI Taxonomy" id="1121400"/>
    <lineage>
        <taxon>Bacteria</taxon>
        <taxon>Pseudomonadati</taxon>
        <taxon>Thermodesulfobacteriota</taxon>
        <taxon>Desulfobacteria</taxon>
        <taxon>Desulfobacterales</taxon>
        <taxon>Desulfobacteraceae</taxon>
        <taxon>Desulfocicer</taxon>
    </lineage>
</organism>
<feature type="domain" description="VTT" evidence="7">
    <location>
        <begin position="67"/>
        <end position="185"/>
    </location>
</feature>
<comment type="subcellular location">
    <subcellularLocation>
        <location evidence="1 6">Cell membrane</location>
        <topology evidence="1 6">Multi-pass membrane protein</topology>
    </subcellularLocation>
</comment>
<evidence type="ECO:0000256" key="2">
    <source>
        <dbReference type="ARBA" id="ARBA00022475"/>
    </source>
</evidence>
<evidence type="ECO:0000313" key="9">
    <source>
        <dbReference type="Proteomes" id="UP000192418"/>
    </source>
</evidence>
<dbReference type="InterPro" id="IPR032816">
    <property type="entry name" value="VTT_dom"/>
</dbReference>
<accession>A0A1W2CYR9</accession>
<proteinExistence type="inferred from homology"/>
<evidence type="ECO:0000313" key="8">
    <source>
        <dbReference type="EMBL" id="SMC90014.1"/>
    </source>
</evidence>
<dbReference type="InterPro" id="IPR015414">
    <property type="entry name" value="TMEM64"/>
</dbReference>
<gene>
    <name evidence="8" type="ORF">SAMN02746065_11463</name>
</gene>
<evidence type="ECO:0000256" key="4">
    <source>
        <dbReference type="ARBA" id="ARBA00022989"/>
    </source>
</evidence>
<feature type="transmembrane region" description="Helical" evidence="6">
    <location>
        <begin position="129"/>
        <end position="150"/>
    </location>
</feature>
<dbReference type="Pfam" id="PF09335">
    <property type="entry name" value="VTT_dom"/>
    <property type="match status" value="1"/>
</dbReference>
<feature type="transmembrane region" description="Helical" evidence="6">
    <location>
        <begin position="9"/>
        <end position="29"/>
    </location>
</feature>
<evidence type="ECO:0000259" key="7">
    <source>
        <dbReference type="Pfam" id="PF09335"/>
    </source>
</evidence>
<keyword evidence="4 6" id="KW-1133">Transmembrane helix</keyword>
<dbReference type="EMBL" id="FWXY01000014">
    <property type="protein sequence ID" value="SMC90014.1"/>
    <property type="molecule type" value="Genomic_DNA"/>
</dbReference>